<dbReference type="Proteomes" id="UP000223025">
    <property type="component" value="Segment"/>
</dbReference>
<keyword evidence="2" id="KW-1185">Reference proteome</keyword>
<evidence type="ECO:0000313" key="1">
    <source>
        <dbReference type="EMBL" id="AUZ94828.1"/>
    </source>
</evidence>
<evidence type="ECO:0000313" key="2">
    <source>
        <dbReference type="Proteomes" id="UP000223025"/>
    </source>
</evidence>
<proteinExistence type="predicted"/>
<sequence>MENNIGKKVINADTFFTKITYIHPYTSANSYGLYTNHHVYGMISPNDSNMVNIVGLKEFVDEIVQIRLQQTIQDLKMQISSAILSSSEEIYSDLFVKRVEG</sequence>
<dbReference type="GeneID" id="40088019"/>
<reference evidence="1 2" key="1">
    <citation type="submission" date="2017-06" db="EMBL/GenBank/DDBJ databases">
        <authorList>
            <person name="Kim H.J."/>
            <person name="Triplett B.A."/>
        </authorList>
    </citation>
    <scope>NUCLEOTIDE SEQUENCE [LARGE SCALE GENOMIC DNA]</scope>
</reference>
<accession>A0A2L0UZ67</accession>
<dbReference type="KEGG" id="vg:40088019"/>
<dbReference type="RefSeq" id="YP_009611681.1">
    <property type="nucleotide sequence ID" value="NC_042013.1"/>
</dbReference>
<dbReference type="EMBL" id="MF403008">
    <property type="protein sequence ID" value="AUZ94828.1"/>
    <property type="molecule type" value="Genomic_DNA"/>
</dbReference>
<protein>
    <submittedName>
        <fullName evidence="1">Uncharacterized protein</fullName>
    </submittedName>
</protein>
<organism evidence="1 2">
    <name type="scientific">Agrobacterium phage Atu_ph07</name>
    <dbReference type="NCBI Taxonomy" id="2024264"/>
    <lineage>
        <taxon>Viruses</taxon>
        <taxon>Duplodnaviria</taxon>
        <taxon>Heunggongvirae</taxon>
        <taxon>Uroviricota</taxon>
        <taxon>Caudoviricetes</taxon>
        <taxon>Polybotosvirus</taxon>
        <taxon>Polybotosvirus Atuph07</taxon>
    </lineage>
</organism>
<name>A0A2L0UZ67_9CAUD</name>